<protein>
    <submittedName>
        <fullName evidence="2">Uncharacterized protein</fullName>
    </submittedName>
</protein>
<organism evidence="2 3">
    <name type="scientific">Paremcibacter congregatus</name>
    <dbReference type="NCBI Taxonomy" id="2043170"/>
    <lineage>
        <taxon>Bacteria</taxon>
        <taxon>Pseudomonadati</taxon>
        <taxon>Pseudomonadota</taxon>
        <taxon>Alphaproteobacteria</taxon>
        <taxon>Emcibacterales</taxon>
        <taxon>Emcibacteraceae</taxon>
        <taxon>Paremcibacter</taxon>
    </lineage>
</organism>
<reference evidence="2 3" key="1">
    <citation type="submission" date="2017-10" db="EMBL/GenBank/DDBJ databases">
        <title>Frigbacter circumglobatus gen. nov. sp. nov., isolated from sediment cultured in situ.</title>
        <authorList>
            <person name="Zhao Z."/>
        </authorList>
    </citation>
    <scope>NUCLEOTIDE SEQUENCE [LARGE SCALE GENOMIC DNA]</scope>
    <source>
        <strain evidence="2 3">ZYL</strain>
    </source>
</reference>
<keyword evidence="1" id="KW-0812">Transmembrane</keyword>
<dbReference type="InParanoid" id="A0A2G4YQZ9"/>
<name>A0A2G4YQZ9_9PROT</name>
<sequence length="78" mass="8550">MPKIEPCPVDKTDASLEESVSLSDLSIFLLLTGGILAVVVMGFLFFGGLSQQAEDGMIELMQQIEQLSKDPRNLPLQR</sequence>
<keyword evidence="3" id="KW-1185">Reference proteome</keyword>
<feature type="transmembrane region" description="Helical" evidence="1">
    <location>
        <begin position="25"/>
        <end position="47"/>
    </location>
</feature>
<evidence type="ECO:0000256" key="1">
    <source>
        <dbReference type="SAM" id="Phobius"/>
    </source>
</evidence>
<keyword evidence="1" id="KW-1133">Transmembrane helix</keyword>
<evidence type="ECO:0000313" key="3">
    <source>
        <dbReference type="Proteomes" id="UP000229730"/>
    </source>
</evidence>
<dbReference type="Proteomes" id="UP000229730">
    <property type="component" value="Unassembled WGS sequence"/>
</dbReference>
<evidence type="ECO:0000313" key="2">
    <source>
        <dbReference type="EMBL" id="PHZ84752.1"/>
    </source>
</evidence>
<keyword evidence="1" id="KW-0472">Membrane</keyword>
<dbReference type="EMBL" id="PDEM01000023">
    <property type="protein sequence ID" value="PHZ84752.1"/>
    <property type="molecule type" value="Genomic_DNA"/>
</dbReference>
<dbReference type="AlphaFoldDB" id="A0A2G4YQZ9"/>
<accession>A0A2G4YQZ9</accession>
<proteinExistence type="predicted"/>
<gene>
    <name evidence="2" type="ORF">CRD36_10730</name>
</gene>
<comment type="caution">
    <text evidence="2">The sequence shown here is derived from an EMBL/GenBank/DDBJ whole genome shotgun (WGS) entry which is preliminary data.</text>
</comment>
<dbReference type="RefSeq" id="WP_099473069.1">
    <property type="nucleotide sequence ID" value="NZ_CP041025.1"/>
</dbReference>